<protein>
    <submittedName>
        <fullName evidence="1">Uncharacterized protein</fullName>
    </submittedName>
</protein>
<dbReference type="eggNOG" id="COG0179">
    <property type="taxonomic scope" value="Bacteria"/>
</dbReference>
<accession>C3JCW7</accession>
<keyword evidence="2" id="KW-1185">Reference proteome</keyword>
<name>C3JCW7_POREA</name>
<dbReference type="RefSeq" id="WP_004335085.1">
    <property type="nucleotide sequence ID" value="NZ_ACNN01000035.1"/>
</dbReference>
<evidence type="ECO:0000313" key="1">
    <source>
        <dbReference type="EMBL" id="EEN82001.1"/>
    </source>
</evidence>
<evidence type="ECO:0000313" key="2">
    <source>
        <dbReference type="Proteomes" id="UP000004295"/>
    </source>
</evidence>
<reference evidence="1 2" key="1">
    <citation type="submission" date="2009-04" db="EMBL/GenBank/DDBJ databases">
        <authorList>
            <person name="Sebastian Y."/>
            <person name="Madupu R."/>
            <person name="Durkin A.S."/>
            <person name="Torralba M."/>
            <person name="Methe B."/>
            <person name="Sutton G.G."/>
            <person name="Strausberg R.L."/>
            <person name="Nelson K.E."/>
        </authorList>
    </citation>
    <scope>NUCLEOTIDE SEQUENCE [LARGE SCALE GENOMIC DNA]</scope>
    <source>
        <strain evidence="2">ATCC 35406 / BCRC 14492 / JCM 8526 / NCTC 13058 / HG 370</strain>
    </source>
</reference>
<dbReference type="Proteomes" id="UP000004295">
    <property type="component" value="Unassembled WGS sequence"/>
</dbReference>
<dbReference type="EMBL" id="ACNN01000035">
    <property type="protein sequence ID" value="EEN82001.1"/>
    <property type="molecule type" value="Genomic_DNA"/>
</dbReference>
<gene>
    <name evidence="1" type="ORF">POREN0001_1988</name>
</gene>
<organism evidence="1 2">
    <name type="scientific">Porphyromonas endodontalis (strain ATCC 35406 / DSM 24491 / JCM 8526 / CCUG 16442 / BCRC 14492 / NCTC 13058 / HG 370)</name>
    <name type="common">Bacteroides endodontalis</name>
    <dbReference type="NCBI Taxonomy" id="553175"/>
    <lineage>
        <taxon>Bacteria</taxon>
        <taxon>Pseudomonadati</taxon>
        <taxon>Bacteroidota</taxon>
        <taxon>Bacteroidia</taxon>
        <taxon>Bacteroidales</taxon>
        <taxon>Porphyromonadaceae</taxon>
        <taxon>Porphyromonas</taxon>
    </lineage>
</organism>
<comment type="caution">
    <text evidence="1">The sequence shown here is derived from an EMBL/GenBank/DDBJ whole genome shotgun (WGS) entry which is preliminary data.</text>
</comment>
<dbReference type="STRING" id="553175.POREN0001_1988"/>
<dbReference type="GeneID" id="93366240"/>
<proteinExistence type="predicted"/>
<sequence>MKIYQFVFDGREQLLHYYYKGEALIRKGYPLFLPNTSPEECYVAYPSLLVRIGRTGREVASRFSHRYINGLGVGFDIVHHNRLCDLIAARQPWSEAVAFEYAAAGIIEDCFLDEGGLQPSYHLEWGEWDLEVTEPMIRKAVERMSYLNIIHVGDILLVRPQILQHPALQVEQNYSVNAPELGEYILRVK</sequence>
<dbReference type="AlphaFoldDB" id="C3JCW7"/>